<organism evidence="1 2">
    <name type="scientific">Natronospirillum operosum</name>
    <dbReference type="NCBI Taxonomy" id="2759953"/>
    <lineage>
        <taxon>Bacteria</taxon>
        <taxon>Pseudomonadati</taxon>
        <taxon>Pseudomonadota</taxon>
        <taxon>Gammaproteobacteria</taxon>
        <taxon>Oceanospirillales</taxon>
        <taxon>Natronospirillaceae</taxon>
        <taxon>Natronospirillum</taxon>
    </lineage>
</organism>
<dbReference type="EMBL" id="SRMF01000002">
    <property type="protein sequence ID" value="TGG94289.1"/>
    <property type="molecule type" value="Genomic_DNA"/>
</dbReference>
<evidence type="ECO:0000313" key="1">
    <source>
        <dbReference type="EMBL" id="TGG94289.1"/>
    </source>
</evidence>
<evidence type="ECO:0008006" key="3">
    <source>
        <dbReference type="Google" id="ProtNLM"/>
    </source>
</evidence>
<proteinExistence type="predicted"/>
<dbReference type="AlphaFoldDB" id="A0A4Z0WAR5"/>
<evidence type="ECO:0000313" key="2">
    <source>
        <dbReference type="Proteomes" id="UP000297475"/>
    </source>
</evidence>
<protein>
    <recommendedName>
        <fullName evidence="3">DUF3375 domain-containing protein</fullName>
    </recommendedName>
</protein>
<comment type="caution">
    <text evidence="1">The sequence shown here is derived from an EMBL/GenBank/DDBJ whole genome shotgun (WGS) entry which is preliminary data.</text>
</comment>
<sequence>MATPKSLLFQLHRHWDLIEHLTRHSRTLPSFEEEQVLALIGRFSPDADEQEKGAQLRSLCNADVLQWLSRSNSLQLNPLVLEFARGLTREHELGLSSVLKARVEAIRSATESLQQGLEAQDNDRLRQAATQLSELFRQISQQLDQDRHAIMELAEQAKAKDAAMPLAKRYRAVLEAYDQYVEPMNEMMDSGLGGTFYPHLEAAERALDQATEQLSVRGALYSHRLQLRQVAYQAKELRRMGRLVAQQCAETLLPLREEARQHNQLTTAVSALLGLVRKQGLRRALRSPGLDSRLPLWLTSRQRRVSVGDEVKTIMAEARDFEPVRHDFPEEASADPLPLTEWVDEQALKRALREALPVDNLLHWLQQRYPQLPDAVTLRLYHDLVRDDQWAALLQDDETHTPLKTVRVRYHPHRLQPLAEQEGSSAP</sequence>
<reference evidence="1 2" key="1">
    <citation type="submission" date="2019-04" db="EMBL/GenBank/DDBJ databases">
        <title>Natronospirillum operosus gen. nov., sp. nov., a haloalkaliphilic satellite isolated from decaying biomass of laboratory culture of cyanobacterium Geitlerinema sp. and proposal of Natronospirillaceae fam. nov. and Saccharospirillaceae fam. nov.</title>
        <authorList>
            <person name="Kevbrin V."/>
            <person name="Boltyanskaya Y."/>
            <person name="Koziaeva V."/>
            <person name="Grouzdev D.S."/>
            <person name="Park M."/>
            <person name="Cho J."/>
        </authorList>
    </citation>
    <scope>NUCLEOTIDE SEQUENCE [LARGE SCALE GENOMIC DNA]</scope>
    <source>
        <strain evidence="1 2">G-116</strain>
    </source>
</reference>
<dbReference type="Proteomes" id="UP000297475">
    <property type="component" value="Unassembled WGS sequence"/>
</dbReference>
<gene>
    <name evidence="1" type="ORF">E4656_06575</name>
</gene>
<name>A0A4Z0WAR5_9GAMM</name>
<keyword evidence="2" id="KW-1185">Reference proteome</keyword>
<accession>A0A4Z0WAR5</accession>
<dbReference type="OrthoDB" id="5845356at2"/>